<dbReference type="PATRIC" id="fig|294699.3.peg.1704"/>
<name>A0A160F4T9_9BACL</name>
<gene>
    <name evidence="1" type="ORF">GFC30_1672</name>
</gene>
<dbReference type="Pfam" id="PF11518">
    <property type="entry name" value="DUF3221"/>
    <property type="match status" value="1"/>
</dbReference>
<dbReference type="PROSITE" id="PS51257">
    <property type="entry name" value="PROKAR_LIPOPROTEIN"/>
    <property type="match status" value="1"/>
</dbReference>
<accession>A0A160F4T9</accession>
<evidence type="ECO:0008006" key="3">
    <source>
        <dbReference type="Google" id="ProtNLM"/>
    </source>
</evidence>
<dbReference type="Gene3D" id="2.40.50.140">
    <property type="entry name" value="Nucleic acid-binding proteins"/>
    <property type="match status" value="1"/>
</dbReference>
<organism evidence="1 2">
    <name type="scientific">Anoxybacteroides amylolyticum</name>
    <dbReference type="NCBI Taxonomy" id="294699"/>
    <lineage>
        <taxon>Bacteria</taxon>
        <taxon>Bacillati</taxon>
        <taxon>Bacillota</taxon>
        <taxon>Bacilli</taxon>
        <taxon>Bacillales</taxon>
        <taxon>Anoxybacillaceae</taxon>
        <taxon>Anoxybacteroides</taxon>
    </lineage>
</organism>
<evidence type="ECO:0000313" key="2">
    <source>
        <dbReference type="Proteomes" id="UP000076865"/>
    </source>
</evidence>
<protein>
    <recommendedName>
        <fullName evidence="3">DUF3221 domain-containing protein</fullName>
    </recommendedName>
</protein>
<dbReference type="KEGG" id="aamy:GFC30_1672"/>
<dbReference type="AlphaFoldDB" id="A0A160F4T9"/>
<reference evidence="1 2" key="1">
    <citation type="journal article" date="2006" name="Syst. Appl. Microbiol.">
        <title>Anoxybacillus amylolyticus sp. nov., a thermophilic amylase producing bacterium isolated from Mount Rittmann (Antarctica).</title>
        <authorList>
            <person name="Poli A."/>
            <person name="Esposito E."/>
            <person name="Lama L."/>
            <person name="Orlando P."/>
            <person name="Nicolaus G."/>
            <person name="de Appolonia F."/>
            <person name="Gambacorta A."/>
            <person name="Nicolaus B."/>
        </authorList>
    </citation>
    <scope>NUCLEOTIDE SEQUENCE [LARGE SCALE GENOMIC DNA]</scope>
    <source>
        <strain evidence="1 2">DSM 15939</strain>
    </source>
</reference>
<sequence>MKKRLVFIAAVWSVWLAGCNGQTDRYAIEGYVVRKEGGSILVVSSDPQDFRSTGGIEEFYNAIFVSNAPARVKIGQKVRVWIDGGIAESYPGQGKAGKVLVVPSAPRDGASLLEEEVIRQALKKEAIRLRHTIPVIRAVQYDKQADTWTLRVKDAHGRTEFDVRIKDG</sequence>
<evidence type="ECO:0000313" key="1">
    <source>
        <dbReference type="EMBL" id="ANB61406.1"/>
    </source>
</evidence>
<dbReference type="RefSeq" id="WP_238583467.1">
    <property type="nucleotide sequence ID" value="NZ_CP015438.1"/>
</dbReference>
<dbReference type="InterPro" id="IPR012340">
    <property type="entry name" value="NA-bd_OB-fold"/>
</dbReference>
<dbReference type="InterPro" id="IPR021598">
    <property type="entry name" value="DUF3221"/>
</dbReference>
<proteinExistence type="predicted"/>
<dbReference type="EMBL" id="CP015438">
    <property type="protein sequence ID" value="ANB61406.1"/>
    <property type="molecule type" value="Genomic_DNA"/>
</dbReference>
<keyword evidence="2" id="KW-1185">Reference proteome</keyword>
<dbReference type="Proteomes" id="UP000076865">
    <property type="component" value="Chromosome"/>
</dbReference>